<reference evidence="1" key="1">
    <citation type="submission" date="2022-12" db="EMBL/GenBank/DDBJ databases">
        <title>Complete genome sequence of an Australian strain of Rouxiella badensis DAR84756 and resolution of the R. badensis DSM100043 and R. chamberiensis DSM28324 genomes.</title>
        <authorList>
            <person name="Paul S."/>
            <person name="Anderson P.J."/>
            <person name="Maynard G."/>
            <person name="Dyall-Smith M."/>
            <person name="Kudinha T."/>
        </authorList>
    </citation>
    <scope>NUCLEOTIDE SEQUENCE</scope>
    <source>
        <strain evidence="1">DSM 28324</strain>
    </source>
</reference>
<dbReference type="Pfam" id="PF04883">
    <property type="entry name" value="HK97-gp10_like"/>
    <property type="match status" value="1"/>
</dbReference>
<evidence type="ECO:0000313" key="1">
    <source>
        <dbReference type="EMBL" id="WAT01519.1"/>
    </source>
</evidence>
<evidence type="ECO:0000313" key="2">
    <source>
        <dbReference type="Proteomes" id="UP001164712"/>
    </source>
</evidence>
<accession>A0ABY7HQ49</accession>
<gene>
    <name evidence="1" type="ORF">O1V66_01670</name>
</gene>
<proteinExistence type="predicted"/>
<dbReference type="NCBIfam" id="TIGR01725">
    <property type="entry name" value="phge_HK97_gp10"/>
    <property type="match status" value="1"/>
</dbReference>
<dbReference type="Proteomes" id="UP001164712">
    <property type="component" value="Chromosome"/>
</dbReference>
<sequence length="148" mass="15849">MIGANLDFGDLLRLTEDLDTLSKSETKQVLNKAARAGAEVLRAAVENNAPVRTGKLKRNVVVLSRKSGPGEAVAGVHIRGTNPSGTNSDTTTKGSSQNNAFYWRFIELGTSKMPANPFVRPAYDTNQELAAQAGFDMLNAAIDEVLSK</sequence>
<name>A0ABY7HQ49_9GAMM</name>
<dbReference type="EMBL" id="CP114058">
    <property type="protein sequence ID" value="WAT01519.1"/>
    <property type="molecule type" value="Genomic_DNA"/>
</dbReference>
<dbReference type="InterPro" id="IPR010064">
    <property type="entry name" value="HK97-gp10_tail"/>
</dbReference>
<keyword evidence="2" id="KW-1185">Reference proteome</keyword>
<dbReference type="RefSeq" id="WP_045047455.1">
    <property type="nucleotide sequence ID" value="NZ_CP114058.1"/>
</dbReference>
<protein>
    <submittedName>
        <fullName evidence="1">HK97 gp10 family phage protein</fullName>
    </submittedName>
</protein>
<organism evidence="1 2">
    <name type="scientific">Rouxiella chamberiensis</name>
    <dbReference type="NCBI Taxonomy" id="1513468"/>
    <lineage>
        <taxon>Bacteria</taxon>
        <taxon>Pseudomonadati</taxon>
        <taxon>Pseudomonadota</taxon>
        <taxon>Gammaproteobacteria</taxon>
        <taxon>Enterobacterales</taxon>
        <taxon>Yersiniaceae</taxon>
        <taxon>Rouxiella</taxon>
    </lineage>
</organism>